<dbReference type="InterPro" id="IPR035965">
    <property type="entry name" value="PAS-like_dom_sf"/>
</dbReference>
<name>A0A6G9ZE15_9NOCA</name>
<sequence>MTGVQAWAGKPEDALPDRLPAGAWVWDIDAGTCLCSPQIHEVYKMPPERALTEITRAQSMFGVTLTADEQGKALQAALSGEVGLELNRRWKIERYDGRLRQMHFSARLTMDRDGRKWLHGITQDVTEGDSVEPDPLTLEAAGWEAARAAEAGAFSAHVDLRTKTVVRWFGTMLPGAQCEMTGHEERDPAIHPEDIATANALAHRARTHRVEGSIRVRDIHGGWMRLDLVGVPIVLDPGKAPITALVKLRIARD</sequence>
<gene>
    <name evidence="1" type="ORF">F6W96_40310</name>
</gene>
<evidence type="ECO:0000313" key="1">
    <source>
        <dbReference type="EMBL" id="QIS23587.1"/>
    </source>
</evidence>
<dbReference type="AlphaFoldDB" id="A0A6G9ZE15"/>
<reference evidence="1 2" key="1">
    <citation type="journal article" date="2019" name="ACS Chem. Biol.">
        <title>Identification and Mobilization of a Cryptic Antibiotic Biosynthesis Gene Locus from a Human-Pathogenic Nocardia Isolate.</title>
        <authorList>
            <person name="Herisse M."/>
            <person name="Ishida K."/>
            <person name="Porter J.L."/>
            <person name="Howden B."/>
            <person name="Hertweck C."/>
            <person name="Stinear T.P."/>
            <person name="Pidot S.J."/>
        </authorList>
    </citation>
    <scope>NUCLEOTIDE SEQUENCE [LARGE SCALE GENOMIC DNA]</scope>
    <source>
        <strain evidence="1 2">AUSMDU00012715</strain>
    </source>
</reference>
<dbReference type="Proteomes" id="UP000500953">
    <property type="component" value="Chromosome"/>
</dbReference>
<protein>
    <recommendedName>
        <fullName evidence="3">PAS domain-containing protein</fullName>
    </recommendedName>
</protein>
<evidence type="ECO:0000313" key="2">
    <source>
        <dbReference type="Proteomes" id="UP000500953"/>
    </source>
</evidence>
<organism evidence="1 2">
    <name type="scientific">Nocardia terpenica</name>
    <dbReference type="NCBI Taxonomy" id="455432"/>
    <lineage>
        <taxon>Bacteria</taxon>
        <taxon>Bacillati</taxon>
        <taxon>Actinomycetota</taxon>
        <taxon>Actinomycetes</taxon>
        <taxon>Mycobacteriales</taxon>
        <taxon>Nocardiaceae</taxon>
        <taxon>Nocardia</taxon>
    </lineage>
</organism>
<dbReference type="SUPFAM" id="SSF55785">
    <property type="entry name" value="PYP-like sensor domain (PAS domain)"/>
    <property type="match status" value="1"/>
</dbReference>
<dbReference type="EMBL" id="CP046173">
    <property type="protein sequence ID" value="QIS23587.1"/>
    <property type="molecule type" value="Genomic_DNA"/>
</dbReference>
<accession>A0A6G9ZE15</accession>
<proteinExistence type="predicted"/>
<dbReference type="Gene3D" id="3.30.450.20">
    <property type="entry name" value="PAS domain"/>
    <property type="match status" value="1"/>
</dbReference>
<evidence type="ECO:0008006" key="3">
    <source>
        <dbReference type="Google" id="ProtNLM"/>
    </source>
</evidence>